<feature type="chain" id="PRO_5023027567" evidence="2">
    <location>
        <begin position="24"/>
        <end position="143"/>
    </location>
</feature>
<dbReference type="AlphaFoldDB" id="A0A5B8KZC5"/>
<feature type="coiled-coil region" evidence="1">
    <location>
        <begin position="60"/>
        <end position="94"/>
    </location>
</feature>
<name>A0A5B8KZC5_9HYPH</name>
<accession>A0A5B8KZC5</accession>
<sequence>MRITTSGLMAAAVWLATSVSAPAQDDGRYWIEKSGDGYVRMDRTTGEMSYCSESNGSIICRLAADDRSALQDEIARLQDEIDAIEERLAALEARPAPDGLPSEDEFEKTMGYMERFFRRFMDIVRDFDRDLGGAPEDETPQKT</sequence>
<dbReference type="KEGG" id="niy:FQ775_10005"/>
<reference evidence="3" key="1">
    <citation type="submission" date="2020-04" db="EMBL/GenBank/DDBJ databases">
        <title>Nitratireductor sp. nov. isolated from mangrove soil.</title>
        <authorList>
            <person name="Ye Y."/>
        </authorList>
    </citation>
    <scope>NUCLEOTIDE SEQUENCE</scope>
    <source>
        <strain evidence="3">SY7</strain>
    </source>
</reference>
<evidence type="ECO:0000313" key="4">
    <source>
        <dbReference type="Proteomes" id="UP000321389"/>
    </source>
</evidence>
<dbReference type="RefSeq" id="WP_146299334.1">
    <property type="nucleotide sequence ID" value="NZ_CP042301.2"/>
</dbReference>
<gene>
    <name evidence="3" type="ORF">FQ775_10005</name>
</gene>
<keyword evidence="4" id="KW-1185">Reference proteome</keyword>
<keyword evidence="1" id="KW-0175">Coiled coil</keyword>
<organism evidence="3 4">
    <name type="scientific">Nitratireductor mangrovi</name>
    <dbReference type="NCBI Taxonomy" id="2599600"/>
    <lineage>
        <taxon>Bacteria</taxon>
        <taxon>Pseudomonadati</taxon>
        <taxon>Pseudomonadota</taxon>
        <taxon>Alphaproteobacteria</taxon>
        <taxon>Hyphomicrobiales</taxon>
        <taxon>Phyllobacteriaceae</taxon>
        <taxon>Nitratireductor</taxon>
    </lineage>
</organism>
<keyword evidence="2" id="KW-0732">Signal</keyword>
<dbReference type="OrthoDB" id="7870871at2"/>
<evidence type="ECO:0000313" key="3">
    <source>
        <dbReference type="EMBL" id="QDZ00688.1"/>
    </source>
</evidence>
<evidence type="ECO:0000256" key="1">
    <source>
        <dbReference type="SAM" id="Coils"/>
    </source>
</evidence>
<proteinExistence type="predicted"/>
<evidence type="ECO:0000256" key="2">
    <source>
        <dbReference type="SAM" id="SignalP"/>
    </source>
</evidence>
<feature type="signal peptide" evidence="2">
    <location>
        <begin position="1"/>
        <end position="23"/>
    </location>
</feature>
<dbReference type="Proteomes" id="UP000321389">
    <property type="component" value="Chromosome"/>
</dbReference>
<protein>
    <submittedName>
        <fullName evidence="3">Nucleotide exchange factor GrpE</fullName>
    </submittedName>
</protein>
<dbReference type="EMBL" id="CP042301">
    <property type="protein sequence ID" value="QDZ00688.1"/>
    <property type="molecule type" value="Genomic_DNA"/>
</dbReference>